<evidence type="ECO:0000259" key="8">
    <source>
        <dbReference type="Pfam" id="PF00082"/>
    </source>
</evidence>
<keyword evidence="7" id="KW-0472">Membrane</keyword>
<keyword evidence="10" id="KW-1185">Reference proteome</keyword>
<dbReference type="AlphaFoldDB" id="A0A5D0UJA1"/>
<dbReference type="InterPro" id="IPR050131">
    <property type="entry name" value="Peptidase_S8_subtilisin-like"/>
</dbReference>
<proteinExistence type="inferred from homology"/>
<feature type="active site" description="Charge relay system" evidence="5">
    <location>
        <position position="293"/>
    </location>
</feature>
<feature type="active site" description="Charge relay system" evidence="5">
    <location>
        <position position="99"/>
    </location>
</feature>
<reference evidence="9 10" key="1">
    <citation type="submission" date="2019-08" db="EMBL/GenBank/DDBJ databases">
        <title>Actinomadura sp. nov. CYP1-5 isolated from mountain soil.</title>
        <authorList>
            <person name="Songsumanus A."/>
            <person name="Kuncharoen N."/>
            <person name="Kudo T."/>
            <person name="Yuki M."/>
            <person name="Igarashi Y."/>
            <person name="Tanasupawat S."/>
        </authorList>
    </citation>
    <scope>NUCLEOTIDE SEQUENCE [LARGE SCALE GENOMIC DNA]</scope>
    <source>
        <strain evidence="9 10">GKU157</strain>
    </source>
</reference>
<evidence type="ECO:0000256" key="4">
    <source>
        <dbReference type="ARBA" id="ARBA00022825"/>
    </source>
</evidence>
<evidence type="ECO:0000313" key="9">
    <source>
        <dbReference type="EMBL" id="TYC18458.1"/>
    </source>
</evidence>
<dbReference type="PROSITE" id="PS51892">
    <property type="entry name" value="SUBTILASE"/>
    <property type="match status" value="1"/>
</dbReference>
<evidence type="ECO:0000256" key="3">
    <source>
        <dbReference type="ARBA" id="ARBA00022801"/>
    </source>
</evidence>
<dbReference type="InterPro" id="IPR036852">
    <property type="entry name" value="Peptidase_S8/S53_dom_sf"/>
</dbReference>
<name>A0A5D0UJA1_9ACTN</name>
<dbReference type="PRINTS" id="PR00723">
    <property type="entry name" value="SUBTILISIN"/>
</dbReference>
<evidence type="ECO:0000256" key="6">
    <source>
        <dbReference type="SAM" id="MobiDB-lite"/>
    </source>
</evidence>
<dbReference type="GO" id="GO:0004252">
    <property type="term" value="F:serine-type endopeptidase activity"/>
    <property type="evidence" value="ECO:0007669"/>
    <property type="project" value="UniProtKB-UniRule"/>
</dbReference>
<dbReference type="OrthoDB" id="3530033at2"/>
<dbReference type="Pfam" id="PF00082">
    <property type="entry name" value="Peptidase_S8"/>
    <property type="match status" value="1"/>
</dbReference>
<protein>
    <submittedName>
        <fullName evidence="9">S8 family serine peptidase</fullName>
    </submittedName>
</protein>
<dbReference type="Gene3D" id="3.40.50.200">
    <property type="entry name" value="Peptidase S8/S53 domain"/>
    <property type="match status" value="1"/>
</dbReference>
<dbReference type="PROSITE" id="PS00136">
    <property type="entry name" value="SUBTILASE_ASP"/>
    <property type="match status" value="1"/>
</dbReference>
<keyword evidence="7" id="KW-0812">Transmembrane</keyword>
<dbReference type="EMBL" id="VSFF01000001">
    <property type="protein sequence ID" value="TYC18458.1"/>
    <property type="molecule type" value="Genomic_DNA"/>
</dbReference>
<keyword evidence="3 5" id="KW-0378">Hydrolase</keyword>
<dbReference type="SUPFAM" id="SSF52743">
    <property type="entry name" value="Subtilisin-like"/>
    <property type="match status" value="1"/>
</dbReference>
<evidence type="ECO:0000313" key="10">
    <source>
        <dbReference type="Proteomes" id="UP000322634"/>
    </source>
</evidence>
<feature type="domain" description="Peptidase S8/S53" evidence="8">
    <location>
        <begin position="90"/>
        <end position="329"/>
    </location>
</feature>
<sequence length="444" mass="45107">MRGAGMGTAGICLVLSAVVGFVPAAASTQLPGRAHPAMRKPSPPAVKKPKGPNAPASSECNPSKGYRGTIGESWAQKRLGLERVWPLTRGQGVTVGLIDSGVEPDHPMLTGQVSRLVDLSGANTGGRDCNGHGTGVAALIAGRDMSDRKIPLSGVAPQSRLYVIKHQNGDSDQEGGARLPNAIREAVAGNAKVINISISTGDSPALAEAVTFAQRRDVVIVAAAGNVRKTDGADGPAFPAGYPGVISVASLGPEGDRAETSGPRSKVDVAAPGKDVVTAWTRGGYNLQAQGTSFATAYVSGVAALVRSRRPDLDQRQVVHRILSTADGNVGEGTGQGMVNPLQAVTAVLPGEGATASPAQAGPARFAGSPETDHRTRTVAVSVAGGALSAAILAALAGVVVPLGRRRAWRPGRASHQIGTGEDDATVSTRSGPIGLRPHRGGTE</sequence>
<comment type="similarity">
    <text evidence="1 5">Belongs to the peptidase S8 family.</text>
</comment>
<feature type="region of interest" description="Disordered" evidence="6">
    <location>
        <begin position="410"/>
        <end position="444"/>
    </location>
</feature>
<organism evidence="9 10">
    <name type="scientific">Actinomadura syzygii</name>
    <dbReference type="NCBI Taxonomy" id="1427538"/>
    <lineage>
        <taxon>Bacteria</taxon>
        <taxon>Bacillati</taxon>
        <taxon>Actinomycetota</taxon>
        <taxon>Actinomycetes</taxon>
        <taxon>Streptosporangiales</taxon>
        <taxon>Thermomonosporaceae</taxon>
        <taxon>Actinomadura</taxon>
    </lineage>
</organism>
<comment type="caution">
    <text evidence="9">The sequence shown here is derived from an EMBL/GenBank/DDBJ whole genome shotgun (WGS) entry which is preliminary data.</text>
</comment>
<evidence type="ECO:0000256" key="7">
    <source>
        <dbReference type="SAM" id="Phobius"/>
    </source>
</evidence>
<keyword evidence="7" id="KW-1133">Transmembrane helix</keyword>
<dbReference type="PANTHER" id="PTHR43806">
    <property type="entry name" value="PEPTIDASE S8"/>
    <property type="match status" value="1"/>
</dbReference>
<dbReference type="GO" id="GO:0006508">
    <property type="term" value="P:proteolysis"/>
    <property type="evidence" value="ECO:0007669"/>
    <property type="project" value="UniProtKB-KW"/>
</dbReference>
<keyword evidence="4 5" id="KW-0720">Serine protease</keyword>
<evidence type="ECO:0000256" key="2">
    <source>
        <dbReference type="ARBA" id="ARBA00022670"/>
    </source>
</evidence>
<feature type="active site" description="Charge relay system" evidence="5">
    <location>
        <position position="132"/>
    </location>
</feature>
<dbReference type="Proteomes" id="UP000322634">
    <property type="component" value="Unassembled WGS sequence"/>
</dbReference>
<dbReference type="InterPro" id="IPR023827">
    <property type="entry name" value="Peptidase_S8_Asp-AS"/>
</dbReference>
<feature type="transmembrane region" description="Helical" evidence="7">
    <location>
        <begin position="379"/>
        <end position="403"/>
    </location>
</feature>
<dbReference type="InterPro" id="IPR015500">
    <property type="entry name" value="Peptidase_S8_subtilisin-rel"/>
</dbReference>
<evidence type="ECO:0000256" key="5">
    <source>
        <dbReference type="PROSITE-ProRule" id="PRU01240"/>
    </source>
</evidence>
<gene>
    <name evidence="9" type="ORF">FXF65_01460</name>
</gene>
<accession>A0A5D0UJA1</accession>
<dbReference type="PANTHER" id="PTHR43806:SF11">
    <property type="entry name" value="CEREVISIN-RELATED"/>
    <property type="match status" value="1"/>
</dbReference>
<keyword evidence="2 5" id="KW-0645">Protease</keyword>
<feature type="region of interest" description="Disordered" evidence="6">
    <location>
        <begin position="30"/>
        <end position="69"/>
    </location>
</feature>
<evidence type="ECO:0000256" key="1">
    <source>
        <dbReference type="ARBA" id="ARBA00011073"/>
    </source>
</evidence>
<dbReference type="InterPro" id="IPR000209">
    <property type="entry name" value="Peptidase_S8/S53_dom"/>
</dbReference>